<proteinExistence type="predicted"/>
<evidence type="ECO:0000256" key="1">
    <source>
        <dbReference type="ARBA" id="ARBA00016056"/>
    </source>
</evidence>
<evidence type="ECO:0000313" key="4">
    <source>
        <dbReference type="Proteomes" id="UP000789759"/>
    </source>
</evidence>
<feature type="non-terminal residue" evidence="3">
    <location>
        <position position="112"/>
    </location>
</feature>
<gene>
    <name evidence="3" type="ORF">CPELLU_LOCUS14681</name>
</gene>
<dbReference type="InterPro" id="IPR003172">
    <property type="entry name" value="ML_dom"/>
</dbReference>
<sequence>PNPIVKGGMLSINISGETEIAIGEGASIIGTAFYNGYPINSYPEDFCEGWVRKSGGECPILPGKFSCGTTMFVHHGQETNVVLHFDMTIIIVNNDSEVVACMEGVVASVQYD</sequence>
<dbReference type="SUPFAM" id="SSF81296">
    <property type="entry name" value="E set domains"/>
    <property type="match status" value="1"/>
</dbReference>
<dbReference type="Pfam" id="PF02221">
    <property type="entry name" value="E1_DerP2_DerF2"/>
    <property type="match status" value="1"/>
</dbReference>
<dbReference type="EMBL" id="CAJVQA010017799">
    <property type="protein sequence ID" value="CAG8750560.1"/>
    <property type="molecule type" value="Genomic_DNA"/>
</dbReference>
<organism evidence="3 4">
    <name type="scientific">Cetraspora pellucida</name>
    <dbReference type="NCBI Taxonomy" id="1433469"/>
    <lineage>
        <taxon>Eukaryota</taxon>
        <taxon>Fungi</taxon>
        <taxon>Fungi incertae sedis</taxon>
        <taxon>Mucoromycota</taxon>
        <taxon>Glomeromycotina</taxon>
        <taxon>Glomeromycetes</taxon>
        <taxon>Diversisporales</taxon>
        <taxon>Gigasporaceae</taxon>
        <taxon>Cetraspora</taxon>
    </lineage>
</organism>
<feature type="domain" description="MD-2-related lipid-recognition" evidence="2">
    <location>
        <begin position="1"/>
        <end position="104"/>
    </location>
</feature>
<comment type="caution">
    <text evidence="3">The sequence shown here is derived from an EMBL/GenBank/DDBJ whole genome shotgun (WGS) entry which is preliminary data.</text>
</comment>
<dbReference type="Proteomes" id="UP000789759">
    <property type="component" value="Unassembled WGS sequence"/>
</dbReference>
<accession>A0A9N9ITE0</accession>
<name>A0A9N9ITE0_9GLOM</name>
<reference evidence="3" key="1">
    <citation type="submission" date="2021-06" db="EMBL/GenBank/DDBJ databases">
        <authorList>
            <person name="Kallberg Y."/>
            <person name="Tangrot J."/>
            <person name="Rosling A."/>
        </authorList>
    </citation>
    <scope>NUCLEOTIDE SEQUENCE</scope>
    <source>
        <strain evidence="3">FL966</strain>
    </source>
</reference>
<protein>
    <recommendedName>
        <fullName evidence="1">Phosphatidylglycerol/phosphatidylinositol transfer protein</fullName>
    </recommendedName>
</protein>
<keyword evidence="4" id="KW-1185">Reference proteome</keyword>
<dbReference type="AlphaFoldDB" id="A0A9N9ITE0"/>
<evidence type="ECO:0000259" key="2">
    <source>
        <dbReference type="Pfam" id="PF02221"/>
    </source>
</evidence>
<dbReference type="InterPro" id="IPR014756">
    <property type="entry name" value="Ig_E-set"/>
</dbReference>
<evidence type="ECO:0000313" key="3">
    <source>
        <dbReference type="EMBL" id="CAG8750560.1"/>
    </source>
</evidence>